<dbReference type="Pfam" id="PF00486">
    <property type="entry name" value="Trans_reg_C"/>
    <property type="match status" value="1"/>
</dbReference>
<dbReference type="SUPFAM" id="SSF46894">
    <property type="entry name" value="C-terminal effector domain of the bipartite response regulators"/>
    <property type="match status" value="1"/>
</dbReference>
<dbReference type="STRING" id="1742359.GCA_001439625_04566"/>
<evidence type="ECO:0000256" key="4">
    <source>
        <dbReference type="ARBA" id="ARBA00023015"/>
    </source>
</evidence>
<dbReference type="AlphaFoldDB" id="A0A5B8Z4H2"/>
<dbReference type="Proteomes" id="UP000321555">
    <property type="component" value="Chromosome"/>
</dbReference>
<keyword evidence="4" id="KW-0805">Transcription regulation</keyword>
<dbReference type="GO" id="GO:0005829">
    <property type="term" value="C:cytosol"/>
    <property type="evidence" value="ECO:0007669"/>
    <property type="project" value="TreeGrafter"/>
</dbReference>
<gene>
    <name evidence="11" type="ORF">FSZ17_04150</name>
</gene>
<dbReference type="EMBL" id="CP042593">
    <property type="protein sequence ID" value="QED46529.1"/>
    <property type="molecule type" value="Genomic_DNA"/>
</dbReference>
<keyword evidence="6" id="KW-0804">Transcription</keyword>
<dbReference type="Pfam" id="PF00072">
    <property type="entry name" value="Response_reg"/>
    <property type="match status" value="1"/>
</dbReference>
<proteinExistence type="predicted"/>
<dbReference type="GO" id="GO:0006355">
    <property type="term" value="P:regulation of DNA-templated transcription"/>
    <property type="evidence" value="ECO:0007669"/>
    <property type="project" value="InterPro"/>
</dbReference>
<evidence type="ECO:0000256" key="7">
    <source>
        <dbReference type="PROSITE-ProRule" id="PRU00169"/>
    </source>
</evidence>
<dbReference type="OrthoDB" id="9790442at2"/>
<keyword evidence="2 7" id="KW-0597">Phosphoprotein</keyword>
<evidence type="ECO:0000256" key="8">
    <source>
        <dbReference type="PROSITE-ProRule" id="PRU01091"/>
    </source>
</evidence>
<evidence type="ECO:0000313" key="11">
    <source>
        <dbReference type="EMBL" id="QED46529.1"/>
    </source>
</evidence>
<dbReference type="InterPro" id="IPR039420">
    <property type="entry name" value="WalR-like"/>
</dbReference>
<feature type="domain" description="Response regulatory" evidence="9">
    <location>
        <begin position="3"/>
        <end position="116"/>
    </location>
</feature>
<evidence type="ECO:0000256" key="6">
    <source>
        <dbReference type="ARBA" id="ARBA00023163"/>
    </source>
</evidence>
<dbReference type="Gene3D" id="1.10.10.10">
    <property type="entry name" value="Winged helix-like DNA-binding domain superfamily/Winged helix DNA-binding domain"/>
    <property type="match status" value="1"/>
</dbReference>
<keyword evidence="12" id="KW-1185">Reference proteome</keyword>
<dbReference type="SMART" id="SM00448">
    <property type="entry name" value="REC"/>
    <property type="match status" value="1"/>
</dbReference>
<comment type="subcellular location">
    <subcellularLocation>
        <location evidence="1">Cytoplasm</location>
    </subcellularLocation>
</comment>
<dbReference type="InterPro" id="IPR001867">
    <property type="entry name" value="OmpR/PhoB-type_DNA-bd"/>
</dbReference>
<dbReference type="SUPFAM" id="SSF52172">
    <property type="entry name" value="CheY-like"/>
    <property type="match status" value="1"/>
</dbReference>
<keyword evidence="3" id="KW-0902">Two-component regulatory system</keyword>
<dbReference type="SMART" id="SM00862">
    <property type="entry name" value="Trans_reg_C"/>
    <property type="match status" value="1"/>
</dbReference>
<evidence type="ECO:0000256" key="3">
    <source>
        <dbReference type="ARBA" id="ARBA00023012"/>
    </source>
</evidence>
<feature type="domain" description="OmpR/PhoB-type" evidence="10">
    <location>
        <begin position="127"/>
        <end position="224"/>
    </location>
</feature>
<dbReference type="PANTHER" id="PTHR48111:SF43">
    <property type="entry name" value="STAGE 0 SPORULATION PROTEIN A HOMOLOG"/>
    <property type="match status" value="1"/>
</dbReference>
<dbReference type="InterPro" id="IPR016032">
    <property type="entry name" value="Sig_transdc_resp-reg_C-effctor"/>
</dbReference>
<protein>
    <submittedName>
        <fullName evidence="11">Response regulator transcription factor</fullName>
    </submittedName>
</protein>
<sequence length="224" mass="25993">MIKVMIIEDDFKLRTMIAEHLGKWNFEPIMISDFEKIDENVIENTPDIVLLDINLPSFDGFYWCGKIRRVSDVPIIFISSRTENMDIVMAMNMGGDDFIQKPFSLDVLVAKMNAVYRRTNQNHQSDKDIITAGELVLNLSNGIATYQEKEVALTKNEYHILYLLMRKSGQIISRDEIMRALWEDEQFIDDNTLTVNINRLRKKLETIGLADVIVTKKRQGYLLQ</sequence>
<dbReference type="InterPro" id="IPR001789">
    <property type="entry name" value="Sig_transdc_resp-reg_receiver"/>
</dbReference>
<feature type="DNA-binding region" description="OmpR/PhoB-type" evidence="8">
    <location>
        <begin position="127"/>
        <end position="224"/>
    </location>
</feature>
<evidence type="ECO:0000259" key="10">
    <source>
        <dbReference type="PROSITE" id="PS51755"/>
    </source>
</evidence>
<evidence type="ECO:0000256" key="2">
    <source>
        <dbReference type="ARBA" id="ARBA00022553"/>
    </source>
</evidence>
<dbReference type="GO" id="GO:0032993">
    <property type="term" value="C:protein-DNA complex"/>
    <property type="evidence" value="ECO:0007669"/>
    <property type="project" value="TreeGrafter"/>
</dbReference>
<dbReference type="Gene3D" id="3.40.50.2300">
    <property type="match status" value="1"/>
</dbReference>
<feature type="modified residue" description="4-aspartylphosphate" evidence="7">
    <location>
        <position position="52"/>
    </location>
</feature>
<dbReference type="PROSITE" id="PS50110">
    <property type="entry name" value="RESPONSE_REGULATORY"/>
    <property type="match status" value="1"/>
</dbReference>
<dbReference type="PROSITE" id="PS51755">
    <property type="entry name" value="OMPR_PHOB"/>
    <property type="match status" value="1"/>
</dbReference>
<dbReference type="GO" id="GO:0000156">
    <property type="term" value="F:phosphorelay response regulator activity"/>
    <property type="evidence" value="ECO:0007669"/>
    <property type="project" value="TreeGrafter"/>
</dbReference>
<keyword evidence="5 8" id="KW-0238">DNA-binding</keyword>
<dbReference type="GO" id="GO:0000976">
    <property type="term" value="F:transcription cis-regulatory region binding"/>
    <property type="evidence" value="ECO:0007669"/>
    <property type="project" value="TreeGrafter"/>
</dbReference>
<dbReference type="PANTHER" id="PTHR48111">
    <property type="entry name" value="REGULATOR OF RPOS"/>
    <property type="match status" value="1"/>
</dbReference>
<organism evidence="11 12">
    <name type="scientific">Cytobacillus dafuensis</name>
    <name type="common">Bacillus dafuensis</name>
    <dbReference type="NCBI Taxonomy" id="1742359"/>
    <lineage>
        <taxon>Bacteria</taxon>
        <taxon>Bacillati</taxon>
        <taxon>Bacillota</taxon>
        <taxon>Bacilli</taxon>
        <taxon>Bacillales</taxon>
        <taxon>Bacillaceae</taxon>
        <taxon>Cytobacillus</taxon>
    </lineage>
</organism>
<reference evidence="12" key="1">
    <citation type="submission" date="2019-08" db="EMBL/GenBank/DDBJ databases">
        <authorList>
            <person name="Zheng X."/>
        </authorList>
    </citation>
    <scope>NUCLEOTIDE SEQUENCE [LARGE SCALE GENOMIC DNA]</scope>
    <source>
        <strain evidence="12">FJAT-25496</strain>
    </source>
</reference>
<dbReference type="InterPro" id="IPR011006">
    <property type="entry name" value="CheY-like_superfamily"/>
</dbReference>
<dbReference type="KEGG" id="bda:FSZ17_04150"/>
<dbReference type="CDD" id="cd00383">
    <property type="entry name" value="trans_reg_C"/>
    <property type="match status" value="1"/>
</dbReference>
<evidence type="ECO:0000313" key="12">
    <source>
        <dbReference type="Proteomes" id="UP000321555"/>
    </source>
</evidence>
<evidence type="ECO:0000256" key="5">
    <source>
        <dbReference type="ARBA" id="ARBA00023125"/>
    </source>
</evidence>
<name>A0A5B8Z4H2_CYTDA</name>
<accession>A0A5B8Z4H2</accession>
<evidence type="ECO:0000259" key="9">
    <source>
        <dbReference type="PROSITE" id="PS50110"/>
    </source>
</evidence>
<evidence type="ECO:0000256" key="1">
    <source>
        <dbReference type="ARBA" id="ARBA00004496"/>
    </source>
</evidence>
<dbReference type="InterPro" id="IPR036388">
    <property type="entry name" value="WH-like_DNA-bd_sf"/>
</dbReference>